<evidence type="ECO:0000313" key="2">
    <source>
        <dbReference type="EMBL" id="RFU29545.1"/>
    </source>
</evidence>
<comment type="caution">
    <text evidence="2">The sequence shown here is derived from an EMBL/GenBank/DDBJ whole genome shotgun (WGS) entry which is preliminary data.</text>
</comment>
<dbReference type="OrthoDB" id="5425597at2759"/>
<dbReference type="EMBL" id="NCSJ02000125">
    <property type="protein sequence ID" value="RFU29545.1"/>
    <property type="molecule type" value="Genomic_DNA"/>
</dbReference>
<dbReference type="AlphaFoldDB" id="A0A3E2H819"/>
<keyword evidence="3" id="KW-1185">Reference proteome</keyword>
<accession>A0A3E2H819</accession>
<reference evidence="2 3" key="1">
    <citation type="submission" date="2018-05" db="EMBL/GenBank/DDBJ databases">
        <title>Draft genome sequence of Scytalidium lignicola DSM 105466, a ubiquitous saprotrophic fungus.</title>
        <authorList>
            <person name="Buettner E."/>
            <person name="Gebauer A.M."/>
            <person name="Hofrichter M."/>
            <person name="Liers C."/>
            <person name="Kellner H."/>
        </authorList>
    </citation>
    <scope>NUCLEOTIDE SEQUENCE [LARGE SCALE GENOMIC DNA]</scope>
    <source>
        <strain evidence="2 3">DSM 105466</strain>
    </source>
</reference>
<name>A0A3E2H819_SCYLI</name>
<organism evidence="2 3">
    <name type="scientific">Scytalidium lignicola</name>
    <name type="common">Hyphomycete</name>
    <dbReference type="NCBI Taxonomy" id="5539"/>
    <lineage>
        <taxon>Eukaryota</taxon>
        <taxon>Fungi</taxon>
        <taxon>Dikarya</taxon>
        <taxon>Ascomycota</taxon>
        <taxon>Pezizomycotina</taxon>
        <taxon>Leotiomycetes</taxon>
        <taxon>Leotiomycetes incertae sedis</taxon>
        <taxon>Scytalidium</taxon>
    </lineage>
</organism>
<feature type="non-terminal residue" evidence="2">
    <location>
        <position position="1"/>
    </location>
</feature>
<feature type="compositionally biased region" description="Polar residues" evidence="1">
    <location>
        <begin position="1"/>
        <end position="10"/>
    </location>
</feature>
<evidence type="ECO:0000313" key="3">
    <source>
        <dbReference type="Proteomes" id="UP000258309"/>
    </source>
</evidence>
<gene>
    <name evidence="2" type="ORF">B7463_g6793</name>
</gene>
<dbReference type="Proteomes" id="UP000258309">
    <property type="component" value="Unassembled WGS sequence"/>
</dbReference>
<sequence length="171" mass="18783">MRISPESGSEINVRITPPIRNSPERWHDAETTITATATTATATTATATTATATTATATTATATTATTTTTTATTAIQLTDPVIQKAQQSTQNARIRMVEKYSKKHDIQHFKIGDIVSVKIPREDRTATDNRRLYAQILDEPYPHKYRIITQSGIINRLMPTKDLSVVDQSL</sequence>
<protein>
    <submittedName>
        <fullName evidence="2">Uncharacterized protein</fullName>
    </submittedName>
</protein>
<feature type="non-terminal residue" evidence="2">
    <location>
        <position position="171"/>
    </location>
</feature>
<feature type="region of interest" description="Disordered" evidence="1">
    <location>
        <begin position="1"/>
        <end position="22"/>
    </location>
</feature>
<dbReference type="STRING" id="5539.A0A3E2H819"/>
<proteinExistence type="predicted"/>
<evidence type="ECO:0000256" key="1">
    <source>
        <dbReference type="SAM" id="MobiDB-lite"/>
    </source>
</evidence>